<dbReference type="EMBL" id="FMHG01000001">
    <property type="protein sequence ID" value="SCJ75844.1"/>
    <property type="molecule type" value="Genomic_DNA"/>
</dbReference>
<evidence type="ECO:0000256" key="1">
    <source>
        <dbReference type="ARBA" id="ARBA00023015"/>
    </source>
</evidence>
<feature type="domain" description="HTH gntR-type" evidence="4">
    <location>
        <begin position="12"/>
        <end position="80"/>
    </location>
</feature>
<organism evidence="5">
    <name type="scientific">uncultured Anaerotruncus sp</name>
    <dbReference type="NCBI Taxonomy" id="905011"/>
    <lineage>
        <taxon>Bacteria</taxon>
        <taxon>Bacillati</taxon>
        <taxon>Bacillota</taxon>
        <taxon>Clostridia</taxon>
        <taxon>Eubacteriales</taxon>
        <taxon>Oscillospiraceae</taxon>
        <taxon>Anaerotruncus</taxon>
        <taxon>environmental samples</taxon>
    </lineage>
</organism>
<dbReference type="CDD" id="cd07377">
    <property type="entry name" value="WHTH_GntR"/>
    <property type="match status" value="1"/>
</dbReference>
<dbReference type="InterPro" id="IPR036388">
    <property type="entry name" value="WH-like_DNA-bd_sf"/>
</dbReference>
<dbReference type="GO" id="GO:0003677">
    <property type="term" value="F:DNA binding"/>
    <property type="evidence" value="ECO:0007669"/>
    <property type="project" value="UniProtKB-KW"/>
</dbReference>
<dbReference type="InterPro" id="IPR028978">
    <property type="entry name" value="Chorismate_lyase_/UTRA_dom_sf"/>
</dbReference>
<dbReference type="InterPro" id="IPR011663">
    <property type="entry name" value="UTRA"/>
</dbReference>
<keyword evidence="2" id="KW-0238">DNA-binding</keyword>
<dbReference type="Pfam" id="PF00392">
    <property type="entry name" value="GntR"/>
    <property type="match status" value="1"/>
</dbReference>
<dbReference type="SMART" id="SM00345">
    <property type="entry name" value="HTH_GNTR"/>
    <property type="match status" value="1"/>
</dbReference>
<evidence type="ECO:0000313" key="5">
    <source>
        <dbReference type="EMBL" id="SCJ75844.1"/>
    </source>
</evidence>
<accession>A0A1C6J166</accession>
<dbReference type="AlphaFoldDB" id="A0A1C6J166"/>
<dbReference type="Pfam" id="PF07702">
    <property type="entry name" value="UTRA"/>
    <property type="match status" value="1"/>
</dbReference>
<name>A0A1C6J166_9FIRM</name>
<dbReference type="FunFam" id="1.10.10.10:FF:000079">
    <property type="entry name" value="GntR family transcriptional regulator"/>
    <property type="match status" value="1"/>
</dbReference>
<dbReference type="SUPFAM" id="SSF64288">
    <property type="entry name" value="Chorismate lyase-like"/>
    <property type="match status" value="1"/>
</dbReference>
<dbReference type="InterPro" id="IPR036390">
    <property type="entry name" value="WH_DNA-bd_sf"/>
</dbReference>
<dbReference type="SUPFAM" id="SSF46785">
    <property type="entry name" value="Winged helix' DNA-binding domain"/>
    <property type="match status" value="1"/>
</dbReference>
<dbReference type="GO" id="GO:0003700">
    <property type="term" value="F:DNA-binding transcription factor activity"/>
    <property type="evidence" value="ECO:0007669"/>
    <property type="project" value="InterPro"/>
</dbReference>
<evidence type="ECO:0000259" key="4">
    <source>
        <dbReference type="PROSITE" id="PS50949"/>
    </source>
</evidence>
<dbReference type="Gene3D" id="3.40.1410.10">
    <property type="entry name" value="Chorismate lyase-like"/>
    <property type="match status" value="1"/>
</dbReference>
<keyword evidence="1" id="KW-0805">Transcription regulation</keyword>
<dbReference type="PANTHER" id="PTHR44846">
    <property type="entry name" value="MANNOSYL-D-GLYCERATE TRANSPORT/METABOLISM SYSTEM REPRESSOR MNGR-RELATED"/>
    <property type="match status" value="1"/>
</dbReference>
<keyword evidence="3" id="KW-0804">Transcription</keyword>
<dbReference type="PANTHER" id="PTHR44846:SF17">
    <property type="entry name" value="GNTR-FAMILY TRANSCRIPTIONAL REGULATOR"/>
    <property type="match status" value="1"/>
</dbReference>
<proteinExistence type="predicted"/>
<sequence>MAAVGIDKNDPTPLYYQIAQDMRAKIAAGRWGPEDKLPSENQLTAQYGVSRIAVRQALAELEKDGLIVKRRGKGSFLTRRAVPFVHAMDYTLTSSQRFAGEGVSLTAQVLCCRQLAAGQQADSRTGFVLEEPAVFYRRLFLLEGRPVALSCSWLPQQLVPGLGDSPLPQGRISPQLYRRYGLQASRVEDYLEVVAPTASEAQQLQITRESSLLLLKGTAYLQDGRALEHSATLWVGDRVRFKFGYSL</sequence>
<dbReference type="InterPro" id="IPR050679">
    <property type="entry name" value="Bact_HTH_transcr_reg"/>
</dbReference>
<dbReference type="Gene3D" id="1.10.10.10">
    <property type="entry name" value="Winged helix-like DNA-binding domain superfamily/Winged helix DNA-binding domain"/>
    <property type="match status" value="1"/>
</dbReference>
<gene>
    <name evidence="5" type="primary">yvoA_2</name>
    <name evidence="5" type="ORF">SAMEA3545359_01838</name>
</gene>
<dbReference type="SMART" id="SM00866">
    <property type="entry name" value="UTRA"/>
    <property type="match status" value="1"/>
</dbReference>
<dbReference type="PRINTS" id="PR00035">
    <property type="entry name" value="HTHGNTR"/>
</dbReference>
<evidence type="ECO:0000256" key="2">
    <source>
        <dbReference type="ARBA" id="ARBA00023125"/>
    </source>
</evidence>
<protein>
    <submittedName>
        <fullName evidence="5">HTH-type transcriptional repressor yvoA</fullName>
    </submittedName>
</protein>
<reference evidence="5" key="1">
    <citation type="submission" date="2015-09" db="EMBL/GenBank/DDBJ databases">
        <authorList>
            <consortium name="Pathogen Informatics"/>
        </authorList>
    </citation>
    <scope>NUCLEOTIDE SEQUENCE</scope>
    <source>
        <strain evidence="5">2789STDY5834896</strain>
    </source>
</reference>
<dbReference type="InterPro" id="IPR000524">
    <property type="entry name" value="Tscrpt_reg_HTH_GntR"/>
</dbReference>
<evidence type="ECO:0000256" key="3">
    <source>
        <dbReference type="ARBA" id="ARBA00023163"/>
    </source>
</evidence>
<dbReference type="PROSITE" id="PS50949">
    <property type="entry name" value="HTH_GNTR"/>
    <property type="match status" value="1"/>
</dbReference>
<dbReference type="GO" id="GO:0045892">
    <property type="term" value="P:negative regulation of DNA-templated transcription"/>
    <property type="evidence" value="ECO:0007669"/>
    <property type="project" value="TreeGrafter"/>
</dbReference>